<protein>
    <submittedName>
        <fullName evidence="13">Copper-binding protein</fullName>
    </submittedName>
</protein>
<keyword evidence="4" id="KW-0479">Metal-binding</keyword>
<feature type="domain" description="CopC" evidence="11">
    <location>
        <begin position="24"/>
        <end position="114"/>
    </location>
</feature>
<name>A0A0R3KZ64_9BRAD</name>
<evidence type="ECO:0000256" key="6">
    <source>
        <dbReference type="ARBA" id="ARBA00022989"/>
    </source>
</evidence>
<feature type="transmembrane region" description="Helical" evidence="9">
    <location>
        <begin position="302"/>
        <end position="327"/>
    </location>
</feature>
<keyword evidence="2" id="KW-1003">Cell membrane</keyword>
<keyword evidence="14" id="KW-1185">Reference proteome</keyword>
<evidence type="ECO:0000256" key="10">
    <source>
        <dbReference type="SAM" id="SignalP"/>
    </source>
</evidence>
<dbReference type="Pfam" id="PF05425">
    <property type="entry name" value="CopD"/>
    <property type="match status" value="1"/>
</dbReference>
<dbReference type="OrthoDB" id="8374223at2"/>
<dbReference type="SUPFAM" id="SSF81296">
    <property type="entry name" value="E set domains"/>
    <property type="match status" value="1"/>
</dbReference>
<dbReference type="GO" id="GO:0046688">
    <property type="term" value="P:response to copper ion"/>
    <property type="evidence" value="ECO:0007669"/>
    <property type="project" value="InterPro"/>
</dbReference>
<dbReference type="Gene3D" id="2.60.40.1220">
    <property type="match status" value="1"/>
</dbReference>
<dbReference type="Pfam" id="PF04234">
    <property type="entry name" value="CopC"/>
    <property type="match status" value="1"/>
</dbReference>
<dbReference type="PANTHER" id="PTHR34820">
    <property type="entry name" value="INNER MEMBRANE PROTEIN YEBZ"/>
    <property type="match status" value="1"/>
</dbReference>
<evidence type="ECO:0000256" key="8">
    <source>
        <dbReference type="ARBA" id="ARBA00023136"/>
    </source>
</evidence>
<comment type="caution">
    <text evidence="13">The sequence shown here is derived from an EMBL/GenBank/DDBJ whole genome shotgun (WGS) entry which is preliminary data.</text>
</comment>
<proteinExistence type="predicted"/>
<evidence type="ECO:0000256" key="5">
    <source>
        <dbReference type="ARBA" id="ARBA00022729"/>
    </source>
</evidence>
<dbReference type="GO" id="GO:0042597">
    <property type="term" value="C:periplasmic space"/>
    <property type="evidence" value="ECO:0007669"/>
    <property type="project" value="InterPro"/>
</dbReference>
<feature type="transmembrane region" description="Helical" evidence="9">
    <location>
        <begin position="169"/>
        <end position="187"/>
    </location>
</feature>
<evidence type="ECO:0000256" key="9">
    <source>
        <dbReference type="SAM" id="Phobius"/>
    </source>
</evidence>
<keyword evidence="5 10" id="KW-0732">Signal</keyword>
<evidence type="ECO:0000259" key="11">
    <source>
        <dbReference type="Pfam" id="PF04234"/>
    </source>
</evidence>
<dbReference type="InterPro" id="IPR007348">
    <property type="entry name" value="CopC_dom"/>
</dbReference>
<feature type="transmembrane region" description="Helical" evidence="9">
    <location>
        <begin position="239"/>
        <end position="259"/>
    </location>
</feature>
<feature type="signal peptide" evidence="10">
    <location>
        <begin position="1"/>
        <end position="23"/>
    </location>
</feature>
<feature type="transmembrane region" description="Helical" evidence="9">
    <location>
        <begin position="131"/>
        <end position="157"/>
    </location>
</feature>
<dbReference type="RefSeq" id="WP_057849651.1">
    <property type="nucleotide sequence ID" value="NZ_LLXX01000039.1"/>
</dbReference>
<dbReference type="GO" id="GO:0006825">
    <property type="term" value="P:copper ion transport"/>
    <property type="evidence" value="ECO:0007669"/>
    <property type="project" value="InterPro"/>
</dbReference>
<dbReference type="AlphaFoldDB" id="A0A0R3KZ64"/>
<accession>A0A0R3KZ64</accession>
<dbReference type="InterPro" id="IPR032694">
    <property type="entry name" value="CopC/D"/>
</dbReference>
<dbReference type="Proteomes" id="UP000051913">
    <property type="component" value="Unassembled WGS sequence"/>
</dbReference>
<evidence type="ECO:0000256" key="1">
    <source>
        <dbReference type="ARBA" id="ARBA00004651"/>
    </source>
</evidence>
<evidence type="ECO:0000256" key="2">
    <source>
        <dbReference type="ARBA" id="ARBA00022475"/>
    </source>
</evidence>
<evidence type="ECO:0000256" key="4">
    <source>
        <dbReference type="ARBA" id="ARBA00022723"/>
    </source>
</evidence>
<feature type="transmembrane region" description="Helical" evidence="9">
    <location>
        <begin position="339"/>
        <end position="358"/>
    </location>
</feature>
<feature type="transmembrane region" description="Helical" evidence="9">
    <location>
        <begin position="379"/>
        <end position="400"/>
    </location>
</feature>
<evidence type="ECO:0000313" key="14">
    <source>
        <dbReference type="Proteomes" id="UP000051913"/>
    </source>
</evidence>
<organism evidence="13 14">
    <name type="scientific">Bradyrhizobium valentinum</name>
    <dbReference type="NCBI Taxonomy" id="1518501"/>
    <lineage>
        <taxon>Bacteria</taxon>
        <taxon>Pseudomonadati</taxon>
        <taxon>Pseudomonadota</taxon>
        <taxon>Alphaproteobacteria</taxon>
        <taxon>Hyphomicrobiales</taxon>
        <taxon>Nitrobacteraceae</taxon>
        <taxon>Bradyrhizobium</taxon>
    </lineage>
</organism>
<evidence type="ECO:0000256" key="3">
    <source>
        <dbReference type="ARBA" id="ARBA00022692"/>
    </source>
</evidence>
<sequence length="521" mass="54644">MERVLASLAALLSALFIANAAWAHATLLSSEPADGSVLAQAPKMVQLHFNEGVTPAVIGLIDAGGKARDVASRAVGQSILIVLPEDLPQGTQIVSYRVVSQDGHPVAGSLVFSIGAVTGAAPPAKTSPLALLIWLARIGVYLGLFVGVGGAFFAAWIGQGPSGSTVSRGALAIGLVSAVASLGLQGLDLLNLPLRAIVTSAPWTSALATSLGPSLLIAIVVMAIAWFAWQSPSILISRVLTTLAMAGVGLSLAASGHAATASPQWLTRPSLLLHGIAAAYWIGALAPLAAMARQRRDDLPRVLKQFSALALPLVGLLVLSGLVLSIIQVGSWRALIETQYGIILSIKLTLVILLLGLAALNRFLFTPAVVARDENNRPLLRSILIECVLVVCILAVVATWRFTPPPRASVAPAATPLSVHIHTDAAMFQVLVSPGRVGANDFVLQLMTGDAALLPAKEATLILSLPERGIEPMERRATLGPDGYWHVRGVALPLPGRWRMQIDALVTDFQKITLQDDLQVR</sequence>
<gene>
    <name evidence="13" type="ORF">CP49_35350</name>
</gene>
<reference evidence="13 14" key="1">
    <citation type="submission" date="2014-03" db="EMBL/GenBank/DDBJ databases">
        <title>Bradyrhizobium valentinum sp. nov., isolated from effective nodules of Lupinus mariae-josephae, a lupine endemic of basic-lime soils in Eastern Spain.</title>
        <authorList>
            <person name="Duran D."/>
            <person name="Rey L."/>
            <person name="Navarro A."/>
            <person name="Busquets A."/>
            <person name="Imperial J."/>
            <person name="Ruiz-Argueso T."/>
        </authorList>
    </citation>
    <scope>NUCLEOTIDE SEQUENCE [LARGE SCALE GENOMIC DNA]</scope>
    <source>
        <strain evidence="13 14">LmjM3</strain>
    </source>
</reference>
<feature type="domain" description="Copper resistance protein D" evidence="12">
    <location>
        <begin position="301"/>
        <end position="400"/>
    </location>
</feature>
<feature type="chain" id="PRO_5009796891" evidence="10">
    <location>
        <begin position="24"/>
        <end position="521"/>
    </location>
</feature>
<evidence type="ECO:0000313" key="13">
    <source>
        <dbReference type="EMBL" id="KRR11440.1"/>
    </source>
</evidence>
<dbReference type="GO" id="GO:0005886">
    <property type="term" value="C:plasma membrane"/>
    <property type="evidence" value="ECO:0007669"/>
    <property type="project" value="UniProtKB-SubCell"/>
</dbReference>
<evidence type="ECO:0000256" key="7">
    <source>
        <dbReference type="ARBA" id="ARBA00023008"/>
    </source>
</evidence>
<feature type="transmembrane region" description="Helical" evidence="9">
    <location>
        <begin position="271"/>
        <end position="290"/>
    </location>
</feature>
<dbReference type="GO" id="GO:0005507">
    <property type="term" value="F:copper ion binding"/>
    <property type="evidence" value="ECO:0007669"/>
    <property type="project" value="InterPro"/>
</dbReference>
<dbReference type="PANTHER" id="PTHR34820:SF4">
    <property type="entry name" value="INNER MEMBRANE PROTEIN YEBZ"/>
    <property type="match status" value="1"/>
</dbReference>
<dbReference type="InterPro" id="IPR014755">
    <property type="entry name" value="Cu-Rt/internalin_Ig-like"/>
</dbReference>
<keyword evidence="6 9" id="KW-1133">Transmembrane helix</keyword>
<evidence type="ECO:0000259" key="12">
    <source>
        <dbReference type="Pfam" id="PF05425"/>
    </source>
</evidence>
<keyword evidence="3 9" id="KW-0812">Transmembrane</keyword>
<dbReference type="InterPro" id="IPR014756">
    <property type="entry name" value="Ig_E-set"/>
</dbReference>
<comment type="subcellular location">
    <subcellularLocation>
        <location evidence="1">Cell membrane</location>
        <topology evidence="1">Multi-pass membrane protein</topology>
    </subcellularLocation>
</comment>
<dbReference type="STRING" id="1518501.CQ10_22240"/>
<feature type="transmembrane region" description="Helical" evidence="9">
    <location>
        <begin position="207"/>
        <end position="227"/>
    </location>
</feature>
<dbReference type="EMBL" id="LLXX01000039">
    <property type="protein sequence ID" value="KRR11440.1"/>
    <property type="molecule type" value="Genomic_DNA"/>
</dbReference>
<keyword evidence="7" id="KW-0186">Copper</keyword>
<keyword evidence="8 9" id="KW-0472">Membrane</keyword>
<dbReference type="InterPro" id="IPR008457">
    <property type="entry name" value="Cu-R_CopD_dom"/>
</dbReference>